<accession>A0A1T2Y5V0</accession>
<dbReference type="NCBIfam" id="TIGR02497">
    <property type="entry name" value="yscI_hrpB_dom"/>
    <property type="match status" value="1"/>
</dbReference>
<dbReference type="InterPro" id="IPR012670">
    <property type="entry name" value="T3SS_YscI/HrpB"/>
</dbReference>
<gene>
    <name evidence="1" type="ORF">BFW87_24085</name>
</gene>
<evidence type="ECO:0000313" key="1">
    <source>
        <dbReference type="EMBL" id="OPA87520.1"/>
    </source>
</evidence>
<dbReference type="RefSeq" id="WP_078742214.1">
    <property type="nucleotide sequence ID" value="NZ_MSDF01000046.1"/>
</dbReference>
<organism evidence="1 2">
    <name type="scientific">Pseudomonas fluorescens</name>
    <dbReference type="NCBI Taxonomy" id="294"/>
    <lineage>
        <taxon>Bacteria</taxon>
        <taxon>Pseudomonadati</taxon>
        <taxon>Pseudomonadota</taxon>
        <taxon>Gammaproteobacteria</taxon>
        <taxon>Pseudomonadales</taxon>
        <taxon>Pseudomonadaceae</taxon>
        <taxon>Pseudomonas</taxon>
    </lineage>
</organism>
<dbReference type="Pfam" id="PF17001">
    <property type="entry name" value="T3SS_basalb_I"/>
    <property type="match status" value="1"/>
</dbReference>
<dbReference type="Proteomes" id="UP000190965">
    <property type="component" value="Unassembled WGS sequence"/>
</dbReference>
<proteinExistence type="predicted"/>
<reference evidence="1 2" key="1">
    <citation type="submission" date="2016-12" db="EMBL/GenBank/DDBJ databases">
        <title>Draft genome sequences of seven strains of Pseudomonas fluorescens that produce 4-formylaminooxyvinylglycine.</title>
        <authorList>
            <person name="Okrent R.A."/>
            <person name="Manning V.A."/>
            <person name="Trippe K.M."/>
        </authorList>
    </citation>
    <scope>NUCLEOTIDE SEQUENCE [LARGE SCALE GENOMIC DNA]</scope>
    <source>
        <strain evidence="1 2">P5A</strain>
    </source>
</reference>
<comment type="caution">
    <text evidence="1">The sequence shown here is derived from an EMBL/GenBank/DDBJ whole genome shotgun (WGS) entry which is preliminary data.</text>
</comment>
<dbReference type="OrthoDB" id="6969319at2"/>
<sequence>MSINAVDHARAAHLGDASRGLTSEPEQADVDLFNAAMRQHAGTPPARLADAVAGPLVHQLEKINDLSEKANRAVKSAAGSLNPMDMLQMNRSLSAYYLQSALTAKVVSKGGQALDKLTNMQ</sequence>
<protein>
    <submittedName>
        <fullName evidence="1">EscI/YscI/HrpB family type III secretion system inner rod protein</fullName>
    </submittedName>
</protein>
<dbReference type="AlphaFoldDB" id="A0A1T2Y5V0"/>
<name>A0A1T2Y5V0_PSEFL</name>
<dbReference type="EMBL" id="MSDF01000046">
    <property type="protein sequence ID" value="OPA87520.1"/>
    <property type="molecule type" value="Genomic_DNA"/>
</dbReference>
<dbReference type="GO" id="GO:0030254">
    <property type="term" value="P:protein secretion by the type III secretion system"/>
    <property type="evidence" value="ECO:0007669"/>
    <property type="project" value="InterPro"/>
</dbReference>
<evidence type="ECO:0000313" key="2">
    <source>
        <dbReference type="Proteomes" id="UP000190965"/>
    </source>
</evidence>